<dbReference type="InterPro" id="IPR013767">
    <property type="entry name" value="PAS_fold"/>
</dbReference>
<evidence type="ECO:0000313" key="11">
    <source>
        <dbReference type="EMBL" id="MBO0935426.1"/>
    </source>
</evidence>
<feature type="coiled-coil region" evidence="7">
    <location>
        <begin position="253"/>
        <end position="309"/>
    </location>
</feature>
<dbReference type="PRINTS" id="PR00344">
    <property type="entry name" value="BCTRLSENSOR"/>
</dbReference>
<dbReference type="InterPro" id="IPR003594">
    <property type="entry name" value="HATPase_dom"/>
</dbReference>
<proteinExistence type="predicted"/>
<name>A0A939K3S1_9BACT</name>
<dbReference type="Pfam" id="PF13188">
    <property type="entry name" value="PAS_8"/>
    <property type="match status" value="1"/>
</dbReference>
<dbReference type="Gene3D" id="1.10.287.130">
    <property type="match status" value="1"/>
</dbReference>
<sequence>MLTELYSSALTDLLFEKSDDFIAIYDLTNGRFSRVNQAGVRMLGYASEQALLDDPIRSRSLRNQPLSDEGRDSLIARILALGHHEEEAEIARLDGQTFWGQLMISAFSANGRFYGLVRLTDQGRLHQAERELEHSVRRYEAIFSNATIGIIVCDGHGQIVSANQLADQQFGYETGQLLTRTIEQLVPTGVSRYHEKLRHSFNDNPQVRSMGRNRDLHAQRKDGSVFPVEISLSYFRLEDALYVVAYIIDITFKKEAERQLLDHRDHIERLNADLEQKVADRTHALMNTLEQLEQSKDELSRALAAERELGELKSRFVSMASHEFRTPLTAVLTSATLIEKYPGGDQQDKRQKHIARIRSSVNHLNDILEEFLSVGKLEEGKIEAHPAEVDLGALVTETVADMRELLKPDQQIQTHLPNNQPIWLDPSLLRKTLVNLLSNAVKYSGPGSVVTVRGDFADGQLTLTVQDQGVGIAPDDKEHLFERFFRAKNVTNVAGTGLGLHIVARYVELMGGHVDLQSELNRGTTVTITLPYENHSPD</sequence>
<evidence type="ECO:0000256" key="4">
    <source>
        <dbReference type="ARBA" id="ARBA00022679"/>
    </source>
</evidence>
<dbReference type="PANTHER" id="PTHR43711">
    <property type="entry name" value="TWO-COMPONENT HISTIDINE KINASE"/>
    <property type="match status" value="1"/>
</dbReference>
<reference evidence="11" key="1">
    <citation type="submission" date="2021-03" db="EMBL/GenBank/DDBJ databases">
        <title>Fibrella sp. HMF5335 genome sequencing and assembly.</title>
        <authorList>
            <person name="Kang H."/>
            <person name="Kim H."/>
            <person name="Bae S."/>
            <person name="Joh K."/>
        </authorList>
    </citation>
    <scope>NUCLEOTIDE SEQUENCE</scope>
    <source>
        <strain evidence="11">HMF5335</strain>
    </source>
</reference>
<dbReference type="SMART" id="SM00091">
    <property type="entry name" value="PAS"/>
    <property type="match status" value="2"/>
</dbReference>
<dbReference type="FunFam" id="3.30.565.10:FF:000006">
    <property type="entry name" value="Sensor histidine kinase WalK"/>
    <property type="match status" value="1"/>
</dbReference>
<dbReference type="Pfam" id="PF00989">
    <property type="entry name" value="PAS"/>
    <property type="match status" value="1"/>
</dbReference>
<dbReference type="EMBL" id="JAFMYV010000001">
    <property type="protein sequence ID" value="MBO0935426.1"/>
    <property type="molecule type" value="Genomic_DNA"/>
</dbReference>
<dbReference type="PROSITE" id="PS50109">
    <property type="entry name" value="HIS_KIN"/>
    <property type="match status" value="1"/>
</dbReference>
<accession>A0A939K3S1</accession>
<organism evidence="11 12">
    <name type="scientific">Fibrella rubiginis</name>
    <dbReference type="NCBI Taxonomy" id="2817060"/>
    <lineage>
        <taxon>Bacteria</taxon>
        <taxon>Pseudomonadati</taxon>
        <taxon>Bacteroidota</taxon>
        <taxon>Cytophagia</taxon>
        <taxon>Cytophagales</taxon>
        <taxon>Spirosomataceae</taxon>
        <taxon>Fibrella</taxon>
    </lineage>
</organism>
<evidence type="ECO:0000256" key="1">
    <source>
        <dbReference type="ARBA" id="ARBA00000085"/>
    </source>
</evidence>
<dbReference type="NCBIfam" id="TIGR00229">
    <property type="entry name" value="sensory_box"/>
    <property type="match status" value="2"/>
</dbReference>
<evidence type="ECO:0000256" key="6">
    <source>
        <dbReference type="ARBA" id="ARBA00023012"/>
    </source>
</evidence>
<dbReference type="InterPro" id="IPR035965">
    <property type="entry name" value="PAS-like_dom_sf"/>
</dbReference>
<dbReference type="Gene3D" id="3.30.565.10">
    <property type="entry name" value="Histidine kinase-like ATPase, C-terminal domain"/>
    <property type="match status" value="1"/>
</dbReference>
<dbReference type="SUPFAM" id="SSF55785">
    <property type="entry name" value="PYP-like sensor domain (PAS domain)"/>
    <property type="match status" value="2"/>
</dbReference>
<comment type="catalytic activity">
    <reaction evidence="1">
        <text>ATP + protein L-histidine = ADP + protein N-phospho-L-histidine.</text>
        <dbReference type="EC" id="2.7.13.3"/>
    </reaction>
</comment>
<feature type="domain" description="PAC" evidence="10">
    <location>
        <begin position="212"/>
        <end position="262"/>
    </location>
</feature>
<keyword evidence="3" id="KW-0597">Phosphoprotein</keyword>
<dbReference type="Proteomes" id="UP000664034">
    <property type="component" value="Unassembled WGS sequence"/>
</dbReference>
<dbReference type="PROSITE" id="PS50113">
    <property type="entry name" value="PAC"/>
    <property type="match status" value="1"/>
</dbReference>
<keyword evidence="4" id="KW-0808">Transferase</keyword>
<dbReference type="CDD" id="cd00082">
    <property type="entry name" value="HisKA"/>
    <property type="match status" value="1"/>
</dbReference>
<keyword evidence="5" id="KW-0418">Kinase</keyword>
<evidence type="ECO:0000259" key="8">
    <source>
        <dbReference type="PROSITE" id="PS50109"/>
    </source>
</evidence>
<dbReference type="InterPro" id="IPR036097">
    <property type="entry name" value="HisK_dim/P_sf"/>
</dbReference>
<dbReference type="InterPro" id="IPR036890">
    <property type="entry name" value="HATPase_C_sf"/>
</dbReference>
<comment type="caution">
    <text evidence="11">The sequence shown here is derived from an EMBL/GenBank/DDBJ whole genome shotgun (WGS) entry which is preliminary data.</text>
</comment>
<dbReference type="EC" id="2.7.13.3" evidence="2"/>
<evidence type="ECO:0000256" key="7">
    <source>
        <dbReference type="SAM" id="Coils"/>
    </source>
</evidence>
<keyword evidence="12" id="KW-1185">Reference proteome</keyword>
<gene>
    <name evidence="11" type="ORF">J2I47_02585</name>
</gene>
<dbReference type="PANTHER" id="PTHR43711:SF26">
    <property type="entry name" value="SENSOR HISTIDINE KINASE RCSC"/>
    <property type="match status" value="1"/>
</dbReference>
<dbReference type="InterPro" id="IPR000014">
    <property type="entry name" value="PAS"/>
</dbReference>
<protein>
    <recommendedName>
        <fullName evidence="2">histidine kinase</fullName>
        <ecNumber evidence="2">2.7.13.3</ecNumber>
    </recommendedName>
</protein>
<dbReference type="SMART" id="SM00388">
    <property type="entry name" value="HisKA"/>
    <property type="match status" value="1"/>
</dbReference>
<dbReference type="SMART" id="SM00387">
    <property type="entry name" value="HATPase_c"/>
    <property type="match status" value="1"/>
</dbReference>
<feature type="domain" description="Histidine kinase" evidence="8">
    <location>
        <begin position="319"/>
        <end position="534"/>
    </location>
</feature>
<feature type="domain" description="PAS" evidence="9">
    <location>
        <begin position="135"/>
        <end position="204"/>
    </location>
</feature>
<evidence type="ECO:0000259" key="10">
    <source>
        <dbReference type="PROSITE" id="PS50113"/>
    </source>
</evidence>
<dbReference type="Pfam" id="PF02518">
    <property type="entry name" value="HATPase_c"/>
    <property type="match status" value="1"/>
</dbReference>
<dbReference type="InterPro" id="IPR003661">
    <property type="entry name" value="HisK_dim/P_dom"/>
</dbReference>
<dbReference type="SUPFAM" id="SSF47384">
    <property type="entry name" value="Homodimeric domain of signal transducing histidine kinase"/>
    <property type="match status" value="1"/>
</dbReference>
<dbReference type="InterPro" id="IPR050736">
    <property type="entry name" value="Sensor_HK_Regulatory"/>
</dbReference>
<keyword evidence="7" id="KW-0175">Coiled coil</keyword>
<evidence type="ECO:0000256" key="2">
    <source>
        <dbReference type="ARBA" id="ARBA00012438"/>
    </source>
</evidence>
<dbReference type="SUPFAM" id="SSF55874">
    <property type="entry name" value="ATPase domain of HSP90 chaperone/DNA topoisomerase II/histidine kinase"/>
    <property type="match status" value="1"/>
</dbReference>
<dbReference type="InterPro" id="IPR005467">
    <property type="entry name" value="His_kinase_dom"/>
</dbReference>
<dbReference type="InterPro" id="IPR000700">
    <property type="entry name" value="PAS-assoc_C"/>
</dbReference>
<dbReference type="CDD" id="cd00130">
    <property type="entry name" value="PAS"/>
    <property type="match status" value="1"/>
</dbReference>
<dbReference type="PROSITE" id="PS50112">
    <property type="entry name" value="PAS"/>
    <property type="match status" value="1"/>
</dbReference>
<dbReference type="CDD" id="cd00075">
    <property type="entry name" value="HATPase"/>
    <property type="match status" value="1"/>
</dbReference>
<dbReference type="GO" id="GO:0006355">
    <property type="term" value="P:regulation of DNA-templated transcription"/>
    <property type="evidence" value="ECO:0007669"/>
    <property type="project" value="InterPro"/>
</dbReference>
<dbReference type="Gene3D" id="3.30.450.20">
    <property type="entry name" value="PAS domain"/>
    <property type="match status" value="2"/>
</dbReference>
<evidence type="ECO:0000256" key="5">
    <source>
        <dbReference type="ARBA" id="ARBA00022777"/>
    </source>
</evidence>
<dbReference type="RefSeq" id="WP_207362980.1">
    <property type="nucleotide sequence ID" value="NZ_JAFMYV010000001.1"/>
</dbReference>
<dbReference type="Pfam" id="PF00512">
    <property type="entry name" value="HisKA"/>
    <property type="match status" value="1"/>
</dbReference>
<evidence type="ECO:0000259" key="9">
    <source>
        <dbReference type="PROSITE" id="PS50112"/>
    </source>
</evidence>
<evidence type="ECO:0000313" key="12">
    <source>
        <dbReference type="Proteomes" id="UP000664034"/>
    </source>
</evidence>
<dbReference type="GO" id="GO:0000155">
    <property type="term" value="F:phosphorelay sensor kinase activity"/>
    <property type="evidence" value="ECO:0007669"/>
    <property type="project" value="InterPro"/>
</dbReference>
<dbReference type="InterPro" id="IPR004358">
    <property type="entry name" value="Sig_transdc_His_kin-like_C"/>
</dbReference>
<evidence type="ECO:0000256" key="3">
    <source>
        <dbReference type="ARBA" id="ARBA00022553"/>
    </source>
</evidence>
<keyword evidence="6" id="KW-0902">Two-component regulatory system</keyword>
<dbReference type="AlphaFoldDB" id="A0A939K3S1"/>